<dbReference type="InterPro" id="IPR010730">
    <property type="entry name" value="HET"/>
</dbReference>
<sequence>MTTRPPEMLISVELDAPNRKNAWDDDLEIRLVHLQPRSVSGETIHCKLLSQVLVADSYEALSYEWGNISPELSINMDGVDVPVRENLWWALWHLRLENKPRILWIDALCINQNNTEERSYQVSRMDYIYYSASRCIAWVGKEEIGPGLGLDDCKLAMEFVARIYADRPLKTIPLTLSSGQREELDSLELLCRRRYWTRLWIIQEVLLSKDVLVQCGPYSVQWMALHYLFNNTKFYIHASYRFSITSSAAARIVRNWLPITDPVDRAPELAELVLQFRDSRCEDPRDTVFGLLGLAKICCRADIRADYSITPEKLCTKLLIHHISFHLNPLNIFPDAVADIRDVCLRVTSQSKVNSDLQASIASLSIKARHSAWPVITESRFQRGRIILRVSAAELKRALWRKKMADLHESKASFEGTLHHKHKHGQSTADTALTAWKPQADEQLLNLRTTVTDRVSKRPESWIVDDLLWERQRNAVLHADKTMPPWTRLTHIFLTDTGYLGITTADTKLADAGSSKDESDLRVTFHSELSKHEDTTFFDTHTWPPGYEYGICLDSAAPFQELLSWLQ</sequence>
<name>A0ABR4D171_9HELO</name>
<reference evidence="2 3" key="1">
    <citation type="journal article" date="2024" name="Commun. Biol.">
        <title>Comparative genomic analysis of thermophilic fungi reveals convergent evolutionary adaptations and gene losses.</title>
        <authorList>
            <person name="Steindorff A.S."/>
            <person name="Aguilar-Pontes M.V."/>
            <person name="Robinson A.J."/>
            <person name="Andreopoulos B."/>
            <person name="LaButti K."/>
            <person name="Kuo A."/>
            <person name="Mondo S."/>
            <person name="Riley R."/>
            <person name="Otillar R."/>
            <person name="Haridas S."/>
            <person name="Lipzen A."/>
            <person name="Grimwood J."/>
            <person name="Schmutz J."/>
            <person name="Clum A."/>
            <person name="Reid I.D."/>
            <person name="Moisan M.C."/>
            <person name="Butler G."/>
            <person name="Nguyen T.T.M."/>
            <person name="Dewar K."/>
            <person name="Conant G."/>
            <person name="Drula E."/>
            <person name="Henrissat B."/>
            <person name="Hansel C."/>
            <person name="Singer S."/>
            <person name="Hutchinson M.I."/>
            <person name="de Vries R.P."/>
            <person name="Natvig D.O."/>
            <person name="Powell A.J."/>
            <person name="Tsang A."/>
            <person name="Grigoriev I.V."/>
        </authorList>
    </citation>
    <scope>NUCLEOTIDE SEQUENCE [LARGE SCALE GENOMIC DNA]</scope>
    <source>
        <strain evidence="2 3">CBS 494.80</strain>
    </source>
</reference>
<evidence type="ECO:0000313" key="3">
    <source>
        <dbReference type="Proteomes" id="UP001595075"/>
    </source>
</evidence>
<accession>A0ABR4D171</accession>
<proteinExistence type="predicted"/>
<keyword evidence="3" id="KW-1185">Reference proteome</keyword>
<evidence type="ECO:0000313" key="2">
    <source>
        <dbReference type="EMBL" id="KAL2075079.1"/>
    </source>
</evidence>
<evidence type="ECO:0000259" key="1">
    <source>
        <dbReference type="Pfam" id="PF06985"/>
    </source>
</evidence>
<protein>
    <recommendedName>
        <fullName evidence="1">Heterokaryon incompatibility domain-containing protein</fullName>
    </recommendedName>
</protein>
<dbReference type="PANTHER" id="PTHR24148">
    <property type="entry name" value="ANKYRIN REPEAT DOMAIN-CONTAINING PROTEIN 39 HOMOLOG-RELATED"/>
    <property type="match status" value="1"/>
</dbReference>
<feature type="domain" description="Heterokaryon incompatibility" evidence="1">
    <location>
        <begin position="58"/>
        <end position="204"/>
    </location>
</feature>
<comment type="caution">
    <text evidence="2">The sequence shown here is derived from an EMBL/GenBank/DDBJ whole genome shotgun (WGS) entry which is preliminary data.</text>
</comment>
<organism evidence="2 3">
    <name type="scientific">Oculimacula yallundae</name>
    <dbReference type="NCBI Taxonomy" id="86028"/>
    <lineage>
        <taxon>Eukaryota</taxon>
        <taxon>Fungi</taxon>
        <taxon>Dikarya</taxon>
        <taxon>Ascomycota</taxon>
        <taxon>Pezizomycotina</taxon>
        <taxon>Leotiomycetes</taxon>
        <taxon>Helotiales</taxon>
        <taxon>Ploettnerulaceae</taxon>
        <taxon>Oculimacula</taxon>
    </lineage>
</organism>
<dbReference type="Proteomes" id="UP001595075">
    <property type="component" value="Unassembled WGS sequence"/>
</dbReference>
<dbReference type="EMBL" id="JAZHXI010000001">
    <property type="protein sequence ID" value="KAL2075079.1"/>
    <property type="molecule type" value="Genomic_DNA"/>
</dbReference>
<dbReference type="Pfam" id="PF06985">
    <property type="entry name" value="HET"/>
    <property type="match status" value="1"/>
</dbReference>
<dbReference type="InterPro" id="IPR052895">
    <property type="entry name" value="HetReg/Transcr_Mod"/>
</dbReference>
<dbReference type="PANTHER" id="PTHR24148:SF73">
    <property type="entry name" value="HET DOMAIN PROTEIN (AFU_ORTHOLOGUE AFUA_8G01020)"/>
    <property type="match status" value="1"/>
</dbReference>
<gene>
    <name evidence="2" type="ORF">VTL71DRAFT_21</name>
</gene>